<dbReference type="GO" id="GO:0030288">
    <property type="term" value="C:outer membrane-bounded periplasmic space"/>
    <property type="evidence" value="ECO:0007669"/>
    <property type="project" value="InterPro"/>
</dbReference>
<keyword evidence="3" id="KW-0813">Transport</keyword>
<evidence type="ECO:0000313" key="6">
    <source>
        <dbReference type="EMBL" id="AJY44967.1"/>
    </source>
</evidence>
<feature type="chain" id="PRO_5002295174" evidence="5">
    <location>
        <begin position="23"/>
        <end position="323"/>
    </location>
</feature>
<dbReference type="HOGENOM" id="CLU_036176_1_3_5"/>
<dbReference type="PANTHER" id="PTHR33376">
    <property type="match status" value="1"/>
</dbReference>
<dbReference type="PIRSF" id="PIRSF006470">
    <property type="entry name" value="DctB"/>
    <property type="match status" value="1"/>
</dbReference>
<dbReference type="AlphaFoldDB" id="A0A0D5LMH5"/>
<dbReference type="KEGG" id="mey:TM49_03530"/>
<dbReference type="GO" id="GO:0055085">
    <property type="term" value="P:transmembrane transport"/>
    <property type="evidence" value="ECO:0007669"/>
    <property type="project" value="InterPro"/>
</dbReference>
<dbReference type="InterPro" id="IPR018389">
    <property type="entry name" value="DctP_fam"/>
</dbReference>
<dbReference type="PATRIC" id="fig|1486262.3.peg.719"/>
<evidence type="ECO:0000256" key="1">
    <source>
        <dbReference type="ARBA" id="ARBA00004196"/>
    </source>
</evidence>
<keyword evidence="7" id="KW-1185">Reference proteome</keyword>
<gene>
    <name evidence="6" type="ORF">TM49_03530</name>
</gene>
<dbReference type="InterPro" id="IPR004682">
    <property type="entry name" value="TRAP_DctP"/>
</dbReference>
<organism evidence="6 7">
    <name type="scientific">Martelella endophytica</name>
    <dbReference type="NCBI Taxonomy" id="1486262"/>
    <lineage>
        <taxon>Bacteria</taxon>
        <taxon>Pseudomonadati</taxon>
        <taxon>Pseudomonadota</taxon>
        <taxon>Alphaproteobacteria</taxon>
        <taxon>Hyphomicrobiales</taxon>
        <taxon>Aurantimonadaceae</taxon>
        <taxon>Martelella</taxon>
    </lineage>
</organism>
<dbReference type="RefSeq" id="WP_045679557.1">
    <property type="nucleotide sequence ID" value="NZ_CP010803.1"/>
</dbReference>
<accession>A0A0D5LMH5</accession>
<feature type="signal peptide" evidence="5">
    <location>
        <begin position="1"/>
        <end position="22"/>
    </location>
</feature>
<evidence type="ECO:0000256" key="5">
    <source>
        <dbReference type="SAM" id="SignalP"/>
    </source>
</evidence>
<dbReference type="Gene3D" id="3.40.190.170">
    <property type="entry name" value="Bacterial extracellular solute-binding protein, family 7"/>
    <property type="match status" value="1"/>
</dbReference>
<evidence type="ECO:0000313" key="7">
    <source>
        <dbReference type="Proteomes" id="UP000032611"/>
    </source>
</evidence>
<dbReference type="EMBL" id="CP010803">
    <property type="protein sequence ID" value="AJY44967.1"/>
    <property type="molecule type" value="Genomic_DNA"/>
</dbReference>
<comment type="subcellular location">
    <subcellularLocation>
        <location evidence="1">Cell envelope</location>
    </subcellularLocation>
</comment>
<keyword evidence="4 5" id="KW-0732">Signal</keyword>
<dbReference type="NCBIfam" id="TIGR00787">
    <property type="entry name" value="dctP"/>
    <property type="match status" value="1"/>
</dbReference>
<name>A0A0D5LMH5_MAREN</name>
<dbReference type="OrthoDB" id="8673861at2"/>
<dbReference type="CDD" id="cd13603">
    <property type="entry name" value="PBP2_TRAP_Siap_TeaA_like"/>
    <property type="match status" value="1"/>
</dbReference>
<dbReference type="STRING" id="1486262.TM49_03530"/>
<dbReference type="PANTHER" id="PTHR33376:SF4">
    <property type="entry name" value="SIALIC ACID-BINDING PERIPLASMIC PROTEIN SIAP"/>
    <property type="match status" value="1"/>
</dbReference>
<evidence type="ECO:0000256" key="4">
    <source>
        <dbReference type="ARBA" id="ARBA00022729"/>
    </source>
</evidence>
<comment type="similarity">
    <text evidence="2">Belongs to the bacterial solute-binding protein 7 family.</text>
</comment>
<dbReference type="Pfam" id="PF03480">
    <property type="entry name" value="DctP"/>
    <property type="match status" value="1"/>
</dbReference>
<dbReference type="Proteomes" id="UP000032611">
    <property type="component" value="Chromosome"/>
</dbReference>
<proteinExistence type="inferred from homology"/>
<evidence type="ECO:0000256" key="2">
    <source>
        <dbReference type="ARBA" id="ARBA00009023"/>
    </source>
</evidence>
<protein>
    <submittedName>
        <fullName evidence="6">C4-dicarboxylate transporter</fullName>
    </submittedName>
</protein>
<dbReference type="NCBIfam" id="NF037995">
    <property type="entry name" value="TRAP_S1"/>
    <property type="match status" value="1"/>
</dbReference>
<sequence>MKHIPALGLAALLCTTAMPAFAADYVFKIAHTNAADEVQDKGLQLMRDLLEKKTDGRATIEIFPNGVLGDEAQLVESTMLGTLDMAMTANSTISNYITDYRVFDLPFLFTSIEALSDKLEDEEVYAAMETSAETAGFELIGVFSSGIRHIMTKEPVASIEDIRNLKIRTMQNPIHVDAFRSFGANPTPLAYSELYGALQSGVVDGAEGAATNYTGQKLYEVAPDFAILGWLNMTAVLFMNEGMFAGLPEDIQVALKESGEEAAVWQRQYVDDQEKPLLDALVENGVTISHPDPAPFREAVIPLYNEMLETDSQKALFALATED</sequence>
<dbReference type="InterPro" id="IPR038404">
    <property type="entry name" value="TRAP_DctP_sf"/>
</dbReference>
<evidence type="ECO:0000256" key="3">
    <source>
        <dbReference type="ARBA" id="ARBA00022448"/>
    </source>
</evidence>
<reference evidence="6 7" key="1">
    <citation type="journal article" date="2015" name="Genome Announc.">
        <title>Complete genome sequence of Martelella endophytica YC6887, which has antifungal activity associated with a halophyte.</title>
        <authorList>
            <person name="Khan A."/>
            <person name="Khan H."/>
            <person name="Chung E.J."/>
            <person name="Hossain M.T."/>
            <person name="Chung Y.R."/>
        </authorList>
    </citation>
    <scope>NUCLEOTIDE SEQUENCE [LARGE SCALE GENOMIC DNA]</scope>
    <source>
        <strain evidence="6">YC6887</strain>
    </source>
</reference>